<sequence>MNTSKQNRFFTEGEKVSKAIGILELLCHPETSAVLRCLREWPEAAWVDLLIHTRLDADLLQHRLEMMEQAGLINKEGKEYSPSFSISQSKLRKVSALVR</sequence>
<dbReference type="SUPFAM" id="SSF46785">
    <property type="entry name" value="Winged helix' DNA-binding domain"/>
    <property type="match status" value="1"/>
</dbReference>
<reference key="2">
    <citation type="submission" date="2011-04" db="EMBL/GenBank/DDBJ databases">
        <title>Complete sequence of chromosome of Haliscomenobacter hydrossis DSM 1100.</title>
        <authorList>
            <consortium name="US DOE Joint Genome Institute (JGI-PGF)"/>
            <person name="Lucas S."/>
            <person name="Han J."/>
            <person name="Lapidus A."/>
            <person name="Bruce D."/>
            <person name="Goodwin L."/>
            <person name="Pitluck S."/>
            <person name="Peters L."/>
            <person name="Kyrpides N."/>
            <person name="Mavromatis K."/>
            <person name="Ivanova N."/>
            <person name="Ovchinnikova G."/>
            <person name="Pagani I."/>
            <person name="Daligault H."/>
            <person name="Detter J.C."/>
            <person name="Han C."/>
            <person name="Land M."/>
            <person name="Hauser L."/>
            <person name="Markowitz V."/>
            <person name="Cheng J.-F."/>
            <person name="Hugenholtz P."/>
            <person name="Woyke T."/>
            <person name="Wu D."/>
            <person name="Verbarg S."/>
            <person name="Frueling A."/>
            <person name="Brambilla E."/>
            <person name="Klenk H.-P."/>
            <person name="Eisen J.A."/>
        </authorList>
    </citation>
    <scope>NUCLEOTIDE SEQUENCE</scope>
    <source>
        <strain>DSM 1100</strain>
    </source>
</reference>
<evidence type="ECO:0000313" key="2">
    <source>
        <dbReference type="Proteomes" id="UP000008461"/>
    </source>
</evidence>
<organism evidence="1 2">
    <name type="scientific">Haliscomenobacter hydrossis (strain ATCC 27775 / DSM 1100 / LMG 10767 / O)</name>
    <dbReference type="NCBI Taxonomy" id="760192"/>
    <lineage>
        <taxon>Bacteria</taxon>
        <taxon>Pseudomonadati</taxon>
        <taxon>Bacteroidota</taxon>
        <taxon>Saprospiria</taxon>
        <taxon>Saprospirales</taxon>
        <taxon>Haliscomenobacteraceae</taxon>
        <taxon>Haliscomenobacter</taxon>
    </lineage>
</organism>
<accession>F4KTD0</accession>
<dbReference type="Proteomes" id="UP000008461">
    <property type="component" value="Chromosome"/>
</dbReference>
<dbReference type="InterPro" id="IPR036390">
    <property type="entry name" value="WH_DNA-bd_sf"/>
</dbReference>
<keyword evidence="2" id="KW-1185">Reference proteome</keyword>
<proteinExistence type="predicted"/>
<dbReference type="EMBL" id="CP002691">
    <property type="protein sequence ID" value="AEE52344.1"/>
    <property type="molecule type" value="Genomic_DNA"/>
</dbReference>
<dbReference type="Gene3D" id="1.10.10.10">
    <property type="entry name" value="Winged helix-like DNA-binding domain superfamily/Winged helix DNA-binding domain"/>
    <property type="match status" value="1"/>
</dbReference>
<evidence type="ECO:0008006" key="3">
    <source>
        <dbReference type="Google" id="ProtNLM"/>
    </source>
</evidence>
<dbReference type="AlphaFoldDB" id="F4KTD0"/>
<reference evidence="1 2" key="1">
    <citation type="journal article" date="2011" name="Stand. Genomic Sci.">
        <title>Complete genome sequence of Haliscomenobacter hydrossis type strain (O).</title>
        <authorList>
            <consortium name="US DOE Joint Genome Institute (JGI-PGF)"/>
            <person name="Daligault H."/>
            <person name="Lapidus A."/>
            <person name="Zeytun A."/>
            <person name="Nolan M."/>
            <person name="Lucas S."/>
            <person name="Del Rio T.G."/>
            <person name="Tice H."/>
            <person name="Cheng J.F."/>
            <person name="Tapia R."/>
            <person name="Han C."/>
            <person name="Goodwin L."/>
            <person name="Pitluck S."/>
            <person name="Liolios K."/>
            <person name="Pagani I."/>
            <person name="Ivanova N."/>
            <person name="Huntemann M."/>
            <person name="Mavromatis K."/>
            <person name="Mikhailova N."/>
            <person name="Pati A."/>
            <person name="Chen A."/>
            <person name="Palaniappan K."/>
            <person name="Land M."/>
            <person name="Hauser L."/>
            <person name="Brambilla E.M."/>
            <person name="Rohde M."/>
            <person name="Verbarg S."/>
            <person name="Goker M."/>
            <person name="Bristow J."/>
            <person name="Eisen J.A."/>
            <person name="Markowitz V."/>
            <person name="Hugenholtz P."/>
            <person name="Kyrpides N.C."/>
            <person name="Klenk H.P."/>
            <person name="Woyke T."/>
        </authorList>
    </citation>
    <scope>NUCLEOTIDE SEQUENCE [LARGE SCALE GENOMIC DNA]</scope>
    <source>
        <strain evidence="2">ATCC 27775 / DSM 1100 / LMG 10767 / O</strain>
    </source>
</reference>
<dbReference type="RefSeq" id="WP_013766882.1">
    <property type="nucleotide sequence ID" value="NC_015510.1"/>
</dbReference>
<dbReference type="HOGENOM" id="CLU_2316385_0_0_10"/>
<name>F4KTD0_HALH1</name>
<dbReference type="KEGG" id="hhy:Halhy_4504"/>
<protein>
    <recommendedName>
        <fullName evidence="3">ArsR family transcriptional regulator</fullName>
    </recommendedName>
</protein>
<gene>
    <name evidence="1" type="ordered locus">Halhy_4504</name>
</gene>
<dbReference type="InterPro" id="IPR036388">
    <property type="entry name" value="WH-like_DNA-bd_sf"/>
</dbReference>
<evidence type="ECO:0000313" key="1">
    <source>
        <dbReference type="EMBL" id="AEE52344.1"/>
    </source>
</evidence>